<dbReference type="AlphaFoldDB" id="A0A4R1HES8"/>
<sequence>MASYRTVNKLSPTDTAYIAGLIDGEGTVTLCRKHCNENHQLAISISNTEIELLDYVINTMGAGKIMRKRTTKQHHTPSFSYAI</sequence>
<dbReference type="InterPro" id="IPR027434">
    <property type="entry name" value="Homing_endonucl"/>
</dbReference>
<evidence type="ECO:0000313" key="1">
    <source>
        <dbReference type="EMBL" id="TCK18700.1"/>
    </source>
</evidence>
<evidence type="ECO:0000313" key="2">
    <source>
        <dbReference type="Proteomes" id="UP000295707"/>
    </source>
</evidence>
<comment type="caution">
    <text evidence="1">The sequence shown here is derived from an EMBL/GenBank/DDBJ whole genome shotgun (WGS) entry which is preliminary data.</text>
</comment>
<proteinExistence type="predicted"/>
<reference evidence="1 2" key="1">
    <citation type="submission" date="2019-03" db="EMBL/GenBank/DDBJ databases">
        <title>Genomic Encyclopedia of Type Strains, Phase IV (KMG-IV): sequencing the most valuable type-strain genomes for metagenomic binning, comparative biology and taxonomic classification.</title>
        <authorList>
            <person name="Goeker M."/>
        </authorList>
    </citation>
    <scope>NUCLEOTIDE SEQUENCE [LARGE SCALE GENOMIC DNA]</scope>
    <source>
        <strain evidence="1 2">DSM 19610</strain>
    </source>
</reference>
<name>A0A4R1HES8_9GAMM</name>
<evidence type="ECO:0008006" key="3">
    <source>
        <dbReference type="Google" id="ProtNLM"/>
    </source>
</evidence>
<organism evidence="1 2">
    <name type="scientific">Thiogranum longum</name>
    <dbReference type="NCBI Taxonomy" id="1537524"/>
    <lineage>
        <taxon>Bacteria</taxon>
        <taxon>Pseudomonadati</taxon>
        <taxon>Pseudomonadota</taxon>
        <taxon>Gammaproteobacteria</taxon>
        <taxon>Chromatiales</taxon>
        <taxon>Ectothiorhodospiraceae</taxon>
        <taxon>Thiogranum</taxon>
    </lineage>
</organism>
<protein>
    <recommendedName>
        <fullName evidence="3">LAGLIDADG DNA endonuclease family protein</fullName>
    </recommendedName>
</protein>
<dbReference type="EMBL" id="SMFX01000001">
    <property type="protein sequence ID" value="TCK18700.1"/>
    <property type="molecule type" value="Genomic_DNA"/>
</dbReference>
<dbReference type="Gene3D" id="3.10.28.10">
    <property type="entry name" value="Homing endonucleases"/>
    <property type="match status" value="1"/>
</dbReference>
<keyword evidence="2" id="KW-1185">Reference proteome</keyword>
<gene>
    <name evidence="1" type="ORF">DFR30_1984</name>
</gene>
<dbReference type="Proteomes" id="UP000295707">
    <property type="component" value="Unassembled WGS sequence"/>
</dbReference>
<dbReference type="GO" id="GO:0004519">
    <property type="term" value="F:endonuclease activity"/>
    <property type="evidence" value="ECO:0007669"/>
    <property type="project" value="InterPro"/>
</dbReference>
<dbReference type="SUPFAM" id="SSF55608">
    <property type="entry name" value="Homing endonucleases"/>
    <property type="match status" value="1"/>
</dbReference>
<accession>A0A4R1HES8</accession>